<dbReference type="InterPro" id="IPR007046">
    <property type="entry name" value="RNA_pol_sigma_54_core-bd"/>
</dbReference>
<dbReference type="GO" id="GO:0003677">
    <property type="term" value="F:DNA binding"/>
    <property type="evidence" value="ECO:0007669"/>
    <property type="project" value="UniProtKB-KW"/>
</dbReference>
<dbReference type="InterPro" id="IPR000394">
    <property type="entry name" value="RNA_pol_sigma_54"/>
</dbReference>
<dbReference type="Pfam" id="PF04552">
    <property type="entry name" value="Sigma54_DBD"/>
    <property type="match status" value="1"/>
</dbReference>
<keyword evidence="2" id="KW-0240">DNA-directed RNA polymerase</keyword>
<dbReference type="GO" id="GO:0016779">
    <property type="term" value="F:nucleotidyltransferase activity"/>
    <property type="evidence" value="ECO:0007669"/>
    <property type="project" value="UniProtKB-KW"/>
</dbReference>
<comment type="similarity">
    <text evidence="1">Belongs to the sigma-54 factor family.</text>
</comment>
<dbReference type="Gene3D" id="1.10.260.40">
    <property type="entry name" value="lambda repressor-like DNA-binding domains"/>
    <property type="match status" value="1"/>
</dbReference>
<dbReference type="InterPro" id="IPR007634">
    <property type="entry name" value="RNA_pol_sigma_54_DNA-bd"/>
</dbReference>
<dbReference type="PATRIC" id="fig|1030009.3.peg.2493"/>
<dbReference type="GO" id="GO:0016987">
    <property type="term" value="F:sigma factor activity"/>
    <property type="evidence" value="ECO:0007669"/>
    <property type="project" value="UniProtKB-KW"/>
</dbReference>
<feature type="domain" description="HTH cro/C1-type" evidence="9">
    <location>
        <begin position="331"/>
        <end position="355"/>
    </location>
</feature>
<dbReference type="InterPro" id="IPR001387">
    <property type="entry name" value="Cro/C1-type_HTH"/>
</dbReference>
<dbReference type="RefSeq" id="WP_012580778.1">
    <property type="nucleotide sequence ID" value="NC_017537.1"/>
</dbReference>
<accession>A0A0E0UZF9</accession>
<keyword evidence="6" id="KW-0731">Sigma factor</keyword>
<dbReference type="PIRSF" id="PIRSF000774">
    <property type="entry name" value="RpoN"/>
    <property type="match status" value="1"/>
</dbReference>
<dbReference type="PANTHER" id="PTHR32248">
    <property type="entry name" value="RNA POLYMERASE SIGMA-54 FACTOR"/>
    <property type="match status" value="1"/>
</dbReference>
<protein>
    <submittedName>
        <fullName evidence="10">RNA polymerase, sigma-54 (Sigma L) subunit</fullName>
    </submittedName>
</protein>
<dbReference type="Pfam" id="PF04963">
    <property type="entry name" value="Sigma54_CBD"/>
    <property type="match status" value="1"/>
</dbReference>
<evidence type="ECO:0000313" key="11">
    <source>
        <dbReference type="Proteomes" id="UP000000486"/>
    </source>
</evidence>
<evidence type="ECO:0000256" key="6">
    <source>
        <dbReference type="ARBA" id="ARBA00023082"/>
    </source>
</evidence>
<sequence>MRLESNFVQKQQQKQSQKLNMTQQLSQSIAMLQFATADLVAFLEDKALENPLIEVIPGSDFATDFSYSSRKSTGSSDDTDWLEQIADNKLTLADALKEQLHLMDVTQTQKIIVLYLIESLNDNGYLQIDLKDVSAALLMDDSSVLEGLEILQSMEPAGVGARDARECILLQIERSPDAPYIAYDVIQKFFTEFAEKKWKKIAAEMDVSLQDIQEVSDWIQTLNPKPGSEFESERVQYVVPDLILLQHEDEFAVSLAKQFLPQVRFQEAYYETMRATEEKDVAQFLREKAGEFDWIKKGIEQRENTLQRVGEAIVSHQKAYFLDNSAHLQPLTLKEVAEELGVHESTVSRAVNGKYMETTNGVYELKRFFASGLQKKSSENENTGDISSTTIKKLVQEFVAAEDKLKPLSDQKIVDMLAEKEIQVSRRAIAKYRLELNIPSSSKRKRF</sequence>
<evidence type="ECO:0000256" key="1">
    <source>
        <dbReference type="ARBA" id="ARBA00008798"/>
    </source>
</evidence>
<dbReference type="PROSITE" id="PS50943">
    <property type="entry name" value="HTH_CROC1"/>
    <property type="match status" value="1"/>
</dbReference>
<dbReference type="Gene3D" id="1.10.10.60">
    <property type="entry name" value="Homeodomain-like"/>
    <property type="match status" value="1"/>
</dbReference>
<gene>
    <name evidence="10" type="primary">sigL</name>
    <name evidence="10" type="synonym">rpoN</name>
    <name evidence="10" type="ordered locus">LMM7_2503</name>
</gene>
<evidence type="ECO:0000256" key="3">
    <source>
        <dbReference type="ARBA" id="ARBA00022679"/>
    </source>
</evidence>
<dbReference type="Pfam" id="PF00309">
    <property type="entry name" value="Sigma54_AID"/>
    <property type="match status" value="1"/>
</dbReference>
<dbReference type="GO" id="GO:0000428">
    <property type="term" value="C:DNA-directed RNA polymerase complex"/>
    <property type="evidence" value="ECO:0007669"/>
    <property type="project" value="UniProtKB-KW"/>
</dbReference>
<dbReference type="InterPro" id="IPR010982">
    <property type="entry name" value="Lambda_DNA-bd_dom_sf"/>
</dbReference>
<evidence type="ECO:0000313" key="10">
    <source>
        <dbReference type="EMBL" id="AEH93508.1"/>
    </source>
</evidence>
<dbReference type="NCBIfam" id="TIGR02395">
    <property type="entry name" value="rpoN_sigma"/>
    <property type="match status" value="1"/>
</dbReference>
<keyword evidence="7" id="KW-0238">DNA-binding</keyword>
<evidence type="ECO:0000256" key="8">
    <source>
        <dbReference type="ARBA" id="ARBA00023163"/>
    </source>
</evidence>
<dbReference type="PRINTS" id="PR00045">
    <property type="entry name" value="SIGMA54FCT"/>
</dbReference>
<proteinExistence type="inferred from homology"/>
<dbReference type="HOGENOM" id="CLU_020569_1_1_9"/>
<name>A0A0E0UZF9_LISMM</name>
<evidence type="ECO:0000259" key="9">
    <source>
        <dbReference type="PROSITE" id="PS50943"/>
    </source>
</evidence>
<keyword evidence="8" id="KW-0804">Transcription</keyword>
<evidence type="ECO:0000256" key="4">
    <source>
        <dbReference type="ARBA" id="ARBA00022695"/>
    </source>
</evidence>
<dbReference type="AlphaFoldDB" id="A0A0E0UZF9"/>
<evidence type="ECO:0000256" key="5">
    <source>
        <dbReference type="ARBA" id="ARBA00023015"/>
    </source>
</evidence>
<dbReference type="PROSITE" id="PS00717">
    <property type="entry name" value="SIGMA54_1"/>
    <property type="match status" value="1"/>
</dbReference>
<dbReference type="PROSITE" id="PS50044">
    <property type="entry name" value="SIGMA54_3"/>
    <property type="match status" value="1"/>
</dbReference>
<dbReference type="EMBL" id="CP002816">
    <property type="protein sequence ID" value="AEH93508.1"/>
    <property type="molecule type" value="Genomic_DNA"/>
</dbReference>
<keyword evidence="5" id="KW-0805">Transcription regulation</keyword>
<dbReference type="KEGG" id="lmq:LMM7_2503"/>
<evidence type="ECO:0000256" key="2">
    <source>
        <dbReference type="ARBA" id="ARBA00022478"/>
    </source>
</evidence>
<evidence type="ECO:0000256" key="7">
    <source>
        <dbReference type="ARBA" id="ARBA00023125"/>
    </source>
</evidence>
<dbReference type="GO" id="GO:0001216">
    <property type="term" value="F:DNA-binding transcription activator activity"/>
    <property type="evidence" value="ECO:0007669"/>
    <property type="project" value="InterPro"/>
</dbReference>
<keyword evidence="4" id="KW-0548">Nucleotidyltransferase</keyword>
<dbReference type="InterPro" id="IPR038709">
    <property type="entry name" value="RpoN_core-bd_sf"/>
</dbReference>
<organism evidence="10 11">
    <name type="scientific">Listeria monocytogenes serotype 4a (strain M7)</name>
    <dbReference type="NCBI Taxonomy" id="1030009"/>
    <lineage>
        <taxon>Bacteria</taxon>
        <taxon>Bacillati</taxon>
        <taxon>Bacillota</taxon>
        <taxon>Bacilli</taxon>
        <taxon>Bacillales</taxon>
        <taxon>Listeriaceae</taxon>
        <taxon>Listeria</taxon>
    </lineage>
</organism>
<dbReference type="GO" id="GO:0006352">
    <property type="term" value="P:DNA-templated transcription initiation"/>
    <property type="evidence" value="ECO:0007669"/>
    <property type="project" value="InterPro"/>
</dbReference>
<reference evidence="10 11" key="1">
    <citation type="journal article" date="2011" name="J. Bacteriol.">
        <title>Genome sequence of the nonpathogenic Listeria monocytogenes serovar 4a strain M7.</title>
        <authorList>
            <person name="Chen J."/>
            <person name="Xia Y."/>
            <person name="Cheng C."/>
            <person name="Fang C."/>
            <person name="Shan Y."/>
            <person name="Jin G."/>
            <person name="Fang W."/>
        </authorList>
    </citation>
    <scope>NUCLEOTIDE SEQUENCE [LARGE SCALE GENOMIC DNA]</scope>
    <source>
        <strain evidence="10 11">M7</strain>
    </source>
</reference>
<dbReference type="Gene3D" id="1.10.10.1330">
    <property type="entry name" value="RNA polymerase sigma-54 factor, core-binding domain"/>
    <property type="match status" value="1"/>
</dbReference>
<dbReference type="PANTHER" id="PTHR32248:SF4">
    <property type="entry name" value="RNA POLYMERASE SIGMA-54 FACTOR"/>
    <property type="match status" value="1"/>
</dbReference>
<dbReference type="Proteomes" id="UP000000486">
    <property type="component" value="Chromosome"/>
</dbReference>
<keyword evidence="3" id="KW-0808">Transferase</keyword>